<accession>A0A0J1EBW6</accession>
<evidence type="ECO:0000256" key="1">
    <source>
        <dbReference type="SAM" id="MobiDB-lite"/>
    </source>
</evidence>
<evidence type="ECO:0000313" key="3">
    <source>
        <dbReference type="EMBL" id="KLU03044.1"/>
    </source>
</evidence>
<proteinExistence type="predicted"/>
<dbReference type="InterPro" id="IPR029063">
    <property type="entry name" value="SAM-dependent_MTases_sf"/>
</dbReference>
<feature type="domain" description="Methyltransferase type 11" evidence="2">
    <location>
        <begin position="124"/>
        <end position="218"/>
    </location>
</feature>
<reference evidence="3" key="1">
    <citation type="submission" date="2015-05" db="EMBL/GenBank/DDBJ databases">
        <title>Permanent draft genome of Rhodopirellula islandicus K833.</title>
        <authorList>
            <person name="Kizina J."/>
            <person name="Richter M."/>
            <person name="Glockner F.O."/>
            <person name="Harder J."/>
        </authorList>
    </citation>
    <scope>NUCLEOTIDE SEQUENCE [LARGE SCALE GENOMIC DNA]</scope>
    <source>
        <strain evidence="3">K833</strain>
    </source>
</reference>
<dbReference type="Proteomes" id="UP000036367">
    <property type="component" value="Unassembled WGS sequence"/>
</dbReference>
<name>A0A0J1EBW6_RHOIS</name>
<protein>
    <submittedName>
        <fullName evidence="3">Phosphatidylethanolamine N-methyltransferase</fullName>
    </submittedName>
</protein>
<dbReference type="PANTHER" id="PTHR42912:SF93">
    <property type="entry name" value="N6-ADENOSINE-METHYLTRANSFERASE TMT1A"/>
    <property type="match status" value="1"/>
</dbReference>
<dbReference type="CDD" id="cd02440">
    <property type="entry name" value="AdoMet_MTases"/>
    <property type="match status" value="1"/>
</dbReference>
<dbReference type="Gene3D" id="3.40.50.150">
    <property type="entry name" value="Vaccinia Virus protein VP39"/>
    <property type="match status" value="1"/>
</dbReference>
<sequence>MLIATRFRQEVCVGRQFAEDEVEMFELDSESSLNQAPETSSPTGAAVAKTVGEPTPAREGNREPSEMMNGGTTKKKRGAKPKPHESKLYDNLVPAYQALWPAVARRRILKTVDSLNISAGTKILEVGVGTGLSLDAYPAHAKVTGVDLSESMLAEAEELIEQREWDHISVQPMNAEELTFEDASFDLVTSFHTISVVSRPDRMMRELVRVCRPGGKILVINHFRSPNPLIARVVDSAGSLTRHLGWRTDLNVEELLNELPIQVTQCEKSNPLSLFRVLIAERIA</sequence>
<organism evidence="3 4">
    <name type="scientific">Rhodopirellula islandica</name>
    <dbReference type="NCBI Taxonomy" id="595434"/>
    <lineage>
        <taxon>Bacteria</taxon>
        <taxon>Pseudomonadati</taxon>
        <taxon>Planctomycetota</taxon>
        <taxon>Planctomycetia</taxon>
        <taxon>Pirellulales</taxon>
        <taxon>Pirellulaceae</taxon>
        <taxon>Rhodopirellula</taxon>
    </lineage>
</organism>
<dbReference type="EMBL" id="LECT01000042">
    <property type="protein sequence ID" value="KLU03044.1"/>
    <property type="molecule type" value="Genomic_DNA"/>
</dbReference>
<dbReference type="PANTHER" id="PTHR42912">
    <property type="entry name" value="METHYLTRANSFERASE"/>
    <property type="match status" value="1"/>
</dbReference>
<comment type="caution">
    <text evidence="3">The sequence shown here is derived from an EMBL/GenBank/DDBJ whole genome shotgun (WGS) entry which is preliminary data.</text>
</comment>
<dbReference type="Pfam" id="PF08241">
    <property type="entry name" value="Methyltransf_11"/>
    <property type="match status" value="1"/>
</dbReference>
<dbReference type="SUPFAM" id="SSF53335">
    <property type="entry name" value="S-adenosyl-L-methionine-dependent methyltransferases"/>
    <property type="match status" value="1"/>
</dbReference>
<dbReference type="AlphaFoldDB" id="A0A0J1EBW6"/>
<dbReference type="GO" id="GO:0032259">
    <property type="term" value="P:methylation"/>
    <property type="evidence" value="ECO:0007669"/>
    <property type="project" value="UniProtKB-KW"/>
</dbReference>
<evidence type="ECO:0000259" key="2">
    <source>
        <dbReference type="Pfam" id="PF08241"/>
    </source>
</evidence>
<keyword evidence="4" id="KW-1185">Reference proteome</keyword>
<dbReference type="STRING" id="595434.RISK_005014"/>
<gene>
    <name evidence="3" type="ORF">RISK_005014</name>
</gene>
<dbReference type="InterPro" id="IPR050508">
    <property type="entry name" value="Methyltransf_Superfamily"/>
</dbReference>
<feature type="region of interest" description="Disordered" evidence="1">
    <location>
        <begin position="26"/>
        <end position="86"/>
    </location>
</feature>
<dbReference type="PATRIC" id="fig|595434.4.peg.4756"/>
<dbReference type="GO" id="GO:0008757">
    <property type="term" value="F:S-adenosylmethionine-dependent methyltransferase activity"/>
    <property type="evidence" value="ECO:0007669"/>
    <property type="project" value="InterPro"/>
</dbReference>
<evidence type="ECO:0000313" key="4">
    <source>
        <dbReference type="Proteomes" id="UP000036367"/>
    </source>
</evidence>
<dbReference type="InterPro" id="IPR013216">
    <property type="entry name" value="Methyltransf_11"/>
</dbReference>
<feature type="compositionally biased region" description="Polar residues" evidence="1">
    <location>
        <begin position="30"/>
        <end position="43"/>
    </location>
</feature>